<feature type="compositionally biased region" description="Basic and acidic residues" evidence="1">
    <location>
        <begin position="116"/>
        <end position="127"/>
    </location>
</feature>
<dbReference type="AlphaFoldDB" id="A0A2P5B7T1"/>
<accession>A0A2P5B7T1</accession>
<evidence type="ECO:0000256" key="1">
    <source>
        <dbReference type="SAM" id="MobiDB-lite"/>
    </source>
</evidence>
<dbReference type="EMBL" id="JXTB01000343">
    <property type="protein sequence ID" value="PON44816.1"/>
    <property type="molecule type" value="Genomic_DNA"/>
</dbReference>
<gene>
    <name evidence="2" type="ORF">PanWU01x14_264060</name>
</gene>
<name>A0A2P5B7T1_PARAD</name>
<sequence length="146" mass="16920">QNLKQDGLDVIDYSTTLTKIWQELDLFDCNDWYSNYDKKYYKTAEKQRAYDFLAGPNKDLDKVRGHLLGIKPIPAIDEIFVEVRQEEYRKKVMLGNPKVVIQPENSAFAARGVKPTHGDDNSNRRDSQTPGRGKLWCNNCQRTNHT</sequence>
<evidence type="ECO:0000313" key="2">
    <source>
        <dbReference type="EMBL" id="PON44816.1"/>
    </source>
</evidence>
<feature type="non-terminal residue" evidence="2">
    <location>
        <position position="1"/>
    </location>
</feature>
<keyword evidence="3" id="KW-1185">Reference proteome</keyword>
<reference evidence="3" key="1">
    <citation type="submission" date="2016-06" db="EMBL/GenBank/DDBJ databases">
        <title>Parallel loss of symbiosis genes in relatives of nitrogen-fixing non-legume Parasponia.</title>
        <authorList>
            <person name="Van Velzen R."/>
            <person name="Holmer R."/>
            <person name="Bu F."/>
            <person name="Rutten L."/>
            <person name="Van Zeijl A."/>
            <person name="Liu W."/>
            <person name="Santuari L."/>
            <person name="Cao Q."/>
            <person name="Sharma T."/>
            <person name="Shen D."/>
            <person name="Roswanjaya Y."/>
            <person name="Wardhani T."/>
            <person name="Kalhor M.S."/>
            <person name="Jansen J."/>
            <person name="Van den Hoogen J."/>
            <person name="Gungor B."/>
            <person name="Hartog M."/>
            <person name="Hontelez J."/>
            <person name="Verver J."/>
            <person name="Yang W.-C."/>
            <person name="Schijlen E."/>
            <person name="Repin R."/>
            <person name="Schilthuizen M."/>
            <person name="Schranz E."/>
            <person name="Heidstra R."/>
            <person name="Miyata K."/>
            <person name="Fedorova E."/>
            <person name="Kohlen W."/>
            <person name="Bisseling T."/>
            <person name="Smit S."/>
            <person name="Geurts R."/>
        </authorList>
    </citation>
    <scope>NUCLEOTIDE SEQUENCE [LARGE SCALE GENOMIC DNA]</scope>
    <source>
        <strain evidence="3">cv. WU1-14</strain>
    </source>
</reference>
<proteinExistence type="predicted"/>
<evidence type="ECO:0000313" key="3">
    <source>
        <dbReference type="Proteomes" id="UP000237105"/>
    </source>
</evidence>
<feature type="region of interest" description="Disordered" evidence="1">
    <location>
        <begin position="105"/>
        <end position="135"/>
    </location>
</feature>
<evidence type="ECO:0008006" key="4">
    <source>
        <dbReference type="Google" id="ProtNLM"/>
    </source>
</evidence>
<dbReference type="Proteomes" id="UP000237105">
    <property type="component" value="Unassembled WGS sequence"/>
</dbReference>
<comment type="caution">
    <text evidence="2">The sequence shown here is derived from an EMBL/GenBank/DDBJ whole genome shotgun (WGS) entry which is preliminary data.</text>
</comment>
<dbReference type="PANTHER" id="PTHR34222">
    <property type="entry name" value="GAG_PRE-INTEGRS DOMAIN-CONTAINING PROTEIN"/>
    <property type="match status" value="1"/>
</dbReference>
<organism evidence="2 3">
    <name type="scientific">Parasponia andersonii</name>
    <name type="common">Sponia andersonii</name>
    <dbReference type="NCBI Taxonomy" id="3476"/>
    <lineage>
        <taxon>Eukaryota</taxon>
        <taxon>Viridiplantae</taxon>
        <taxon>Streptophyta</taxon>
        <taxon>Embryophyta</taxon>
        <taxon>Tracheophyta</taxon>
        <taxon>Spermatophyta</taxon>
        <taxon>Magnoliopsida</taxon>
        <taxon>eudicotyledons</taxon>
        <taxon>Gunneridae</taxon>
        <taxon>Pentapetalae</taxon>
        <taxon>rosids</taxon>
        <taxon>fabids</taxon>
        <taxon>Rosales</taxon>
        <taxon>Cannabaceae</taxon>
        <taxon>Parasponia</taxon>
    </lineage>
</organism>
<protein>
    <recommendedName>
        <fullName evidence="4">Zinc finger, CCHC-type</fullName>
    </recommendedName>
</protein>
<dbReference type="OrthoDB" id="1190472at2759"/>
<dbReference type="PANTHER" id="PTHR34222:SF40">
    <property type="match status" value="1"/>
</dbReference>